<organism evidence="1 2">
    <name type="scientific">Solibacillus isronensis B3W22</name>
    <dbReference type="NCBI Taxonomy" id="1224748"/>
    <lineage>
        <taxon>Bacteria</taxon>
        <taxon>Bacillati</taxon>
        <taxon>Bacillota</taxon>
        <taxon>Bacilli</taxon>
        <taxon>Bacillales</taxon>
        <taxon>Caryophanaceae</taxon>
        <taxon>Solibacillus</taxon>
    </lineage>
</organism>
<name>K1L1N5_9BACL</name>
<dbReference type="Proteomes" id="UP000004738">
    <property type="component" value="Unassembled WGS sequence"/>
</dbReference>
<reference evidence="1 2" key="1">
    <citation type="journal article" date="2012" name="J. Bacteriol.">
        <title>Draft Genome Sequence of Bacillus isronensis Strain B3W22, Isolated from the Upper Atmosphere.</title>
        <authorList>
            <person name="Shivaji S."/>
            <person name="Ara S."/>
            <person name="Singh S.K."/>
            <person name="Bandi S."/>
            <person name="Singh A."/>
            <person name="Pinnaka A.K."/>
        </authorList>
    </citation>
    <scope>NUCLEOTIDE SEQUENCE [LARGE SCALE GENOMIC DNA]</scope>
    <source>
        <strain evidence="1 2">B3W22</strain>
    </source>
</reference>
<keyword evidence="2" id="KW-1185">Reference proteome</keyword>
<accession>K1L1N5</accession>
<dbReference type="RefSeq" id="WP_008407186.1">
    <property type="nucleotide sequence ID" value="NZ_AMCK01000014.1"/>
</dbReference>
<protein>
    <recommendedName>
        <fullName evidence="3">YCII-related domain-containing protein</fullName>
    </recommendedName>
</protein>
<dbReference type="EMBL" id="AMCK01000014">
    <property type="protein sequence ID" value="EKB44588.1"/>
    <property type="molecule type" value="Genomic_DNA"/>
</dbReference>
<evidence type="ECO:0000313" key="1">
    <source>
        <dbReference type="EMBL" id="EKB44588.1"/>
    </source>
</evidence>
<sequence>MLYFKVVVNGNSNQVLTEREKLILQNSILHFSAMTNAIVTGKGVMLNPPDEGTMGIVFAYPEAIDAEKEVEVRESIVKRLNSFFTMSNLELNAVII</sequence>
<dbReference type="PATRIC" id="fig|1224748.3.peg.2653"/>
<gene>
    <name evidence="1" type="ORF">B857_02690</name>
</gene>
<comment type="caution">
    <text evidence="1">The sequence shown here is derived from an EMBL/GenBank/DDBJ whole genome shotgun (WGS) entry which is preliminary data.</text>
</comment>
<proteinExistence type="predicted"/>
<evidence type="ECO:0000313" key="2">
    <source>
        <dbReference type="Proteomes" id="UP000004738"/>
    </source>
</evidence>
<evidence type="ECO:0008006" key="3">
    <source>
        <dbReference type="Google" id="ProtNLM"/>
    </source>
</evidence>
<dbReference type="AlphaFoldDB" id="K1L1N5"/>